<dbReference type="RefSeq" id="WP_186735239.1">
    <property type="nucleotide sequence ID" value="NZ_JABWRJ020000001.1"/>
</dbReference>
<reference evidence="1" key="1">
    <citation type="journal article" date="2020" name="Microorganisms">
        <title>Reliable Identification of Environmental Pseudomonas Isolates Using the rpoD Gene.</title>
        <authorList>
            <consortium name="The Broad Institute Genome Sequencing Platform"/>
            <person name="Girard L."/>
            <person name="Lood C."/>
            <person name="Rokni-Zadeh H."/>
            <person name="van Noort V."/>
            <person name="Lavigne R."/>
            <person name="De Mot R."/>
        </authorList>
    </citation>
    <scope>NUCLEOTIDE SEQUENCE</scope>
    <source>
        <strain evidence="1">BW13M1</strain>
    </source>
</reference>
<name>A0A923K3I7_9PSED</name>
<sequence length="272" mass="29831">MSKQESHKAVLYMQDAAGCVMGAGKQSPIAYQCHGFVSYGGGALPSLLFAGQYFELFGAGYLLGNGYRLYRPDLLRFTSPDGMSPFDRGGINSYAYCAGDPVNRLDVSGRMFSSSGRRAKVSVDPVSMGEGAVNLDASGRSAPASGSSNLDNVMPVFQRFNEHRRTPEANARNRQANALANFFDDLQYTNSPREIDERELYWLSGQRAKNEEGVTGYFESLFAIAAAARARLAGNYTAGQVEMNKAYDLYPGLEIKVAEFEKIFHSIRKDQS</sequence>
<comment type="caution">
    <text evidence="1">The sequence shown here is derived from an EMBL/GenBank/DDBJ whole genome shotgun (WGS) entry which is preliminary data.</text>
</comment>
<gene>
    <name evidence="1" type="ORF">HU751_23920</name>
</gene>
<evidence type="ECO:0000313" key="1">
    <source>
        <dbReference type="EMBL" id="MBC3448836.1"/>
    </source>
</evidence>
<proteinExistence type="predicted"/>
<accession>A0A923K3I7</accession>
<dbReference type="AlphaFoldDB" id="A0A923K3I7"/>
<organism evidence="1">
    <name type="scientific">Pseudomonas peradeniyensis</name>
    <dbReference type="NCBI Taxonomy" id="2745488"/>
    <lineage>
        <taxon>Bacteria</taxon>
        <taxon>Pseudomonadati</taxon>
        <taxon>Pseudomonadota</taxon>
        <taxon>Gammaproteobacteria</taxon>
        <taxon>Pseudomonadales</taxon>
        <taxon>Pseudomonadaceae</taxon>
        <taxon>Pseudomonas</taxon>
    </lineage>
</organism>
<dbReference type="SUPFAM" id="SSF56399">
    <property type="entry name" value="ADP-ribosylation"/>
    <property type="match status" value="1"/>
</dbReference>
<dbReference type="InterPro" id="IPR022385">
    <property type="entry name" value="Rhs_assc_core"/>
</dbReference>
<protein>
    <submittedName>
        <fullName evidence="1">RHS repeat-associated core domain-containing protein</fullName>
    </submittedName>
</protein>
<dbReference type="Gene3D" id="2.180.10.10">
    <property type="entry name" value="RHS repeat-associated core"/>
    <property type="match status" value="1"/>
</dbReference>
<reference evidence="1" key="2">
    <citation type="submission" date="2020-07" db="EMBL/GenBank/DDBJ databases">
        <authorList>
            <person name="Lood C."/>
            <person name="Girard L."/>
        </authorList>
    </citation>
    <scope>NUCLEOTIDE SEQUENCE</scope>
    <source>
        <strain evidence="1">BW13M1</strain>
    </source>
</reference>
<dbReference type="NCBIfam" id="TIGR03696">
    <property type="entry name" value="Rhs_assc_core"/>
    <property type="match status" value="1"/>
</dbReference>
<dbReference type="EMBL" id="JABWRJ010000047">
    <property type="protein sequence ID" value="MBC3448836.1"/>
    <property type="molecule type" value="Genomic_DNA"/>
</dbReference>